<comment type="caution">
    <text evidence="1">The sequence shown here is derived from an EMBL/GenBank/DDBJ whole genome shotgun (WGS) entry which is preliminary data.</text>
</comment>
<evidence type="ECO:0000313" key="2">
    <source>
        <dbReference type="Proteomes" id="UP000789920"/>
    </source>
</evidence>
<gene>
    <name evidence="1" type="ORF">RPERSI_LOCUS24285</name>
</gene>
<protein>
    <submittedName>
        <fullName evidence="1">31846_t:CDS:1</fullName>
    </submittedName>
</protein>
<sequence length="75" mass="8603">PTNTSTIVSTEVDNMKLRKMIATWIINCQRPLSIVEDPELIKILQYLNPTIQLARANTIKKTVMMLYSLGKKELK</sequence>
<feature type="non-terminal residue" evidence="1">
    <location>
        <position position="1"/>
    </location>
</feature>
<reference evidence="1" key="1">
    <citation type="submission" date="2021-06" db="EMBL/GenBank/DDBJ databases">
        <authorList>
            <person name="Kallberg Y."/>
            <person name="Tangrot J."/>
            <person name="Rosling A."/>
        </authorList>
    </citation>
    <scope>NUCLEOTIDE SEQUENCE</scope>
    <source>
        <strain evidence="1">MA461A</strain>
    </source>
</reference>
<proteinExistence type="predicted"/>
<feature type="non-terminal residue" evidence="1">
    <location>
        <position position="75"/>
    </location>
</feature>
<name>A0ACA9RYB3_9GLOM</name>
<keyword evidence="2" id="KW-1185">Reference proteome</keyword>
<organism evidence="1 2">
    <name type="scientific">Racocetra persica</name>
    <dbReference type="NCBI Taxonomy" id="160502"/>
    <lineage>
        <taxon>Eukaryota</taxon>
        <taxon>Fungi</taxon>
        <taxon>Fungi incertae sedis</taxon>
        <taxon>Mucoromycota</taxon>
        <taxon>Glomeromycotina</taxon>
        <taxon>Glomeromycetes</taxon>
        <taxon>Diversisporales</taxon>
        <taxon>Gigasporaceae</taxon>
        <taxon>Racocetra</taxon>
    </lineage>
</organism>
<evidence type="ECO:0000313" key="1">
    <source>
        <dbReference type="EMBL" id="CAG8815711.1"/>
    </source>
</evidence>
<accession>A0ACA9RYB3</accession>
<dbReference type="EMBL" id="CAJVQC010077624">
    <property type="protein sequence ID" value="CAG8815711.1"/>
    <property type="molecule type" value="Genomic_DNA"/>
</dbReference>
<dbReference type="Proteomes" id="UP000789920">
    <property type="component" value="Unassembled WGS sequence"/>
</dbReference>